<dbReference type="AlphaFoldDB" id="G7JQ20"/>
<protein>
    <submittedName>
        <fullName evidence="1 2">Uncharacterized protein</fullName>
    </submittedName>
</protein>
<reference evidence="2" key="3">
    <citation type="submission" date="2015-04" db="UniProtKB">
        <authorList>
            <consortium name="EnsemblPlants"/>
        </authorList>
    </citation>
    <scope>IDENTIFICATION</scope>
    <source>
        <strain evidence="2">cv. Jemalong A17</strain>
    </source>
</reference>
<reference evidence="1 3" key="1">
    <citation type="journal article" date="2011" name="Nature">
        <title>The Medicago genome provides insight into the evolution of rhizobial symbioses.</title>
        <authorList>
            <person name="Young N.D."/>
            <person name="Debelle F."/>
            <person name="Oldroyd G.E."/>
            <person name="Geurts R."/>
            <person name="Cannon S.B."/>
            <person name="Udvardi M.K."/>
            <person name="Benedito V.A."/>
            <person name="Mayer K.F."/>
            <person name="Gouzy J."/>
            <person name="Schoof H."/>
            <person name="Van de Peer Y."/>
            <person name="Proost S."/>
            <person name="Cook D.R."/>
            <person name="Meyers B.C."/>
            <person name="Spannagl M."/>
            <person name="Cheung F."/>
            <person name="De Mita S."/>
            <person name="Krishnakumar V."/>
            <person name="Gundlach H."/>
            <person name="Zhou S."/>
            <person name="Mudge J."/>
            <person name="Bharti A.K."/>
            <person name="Murray J.D."/>
            <person name="Naoumkina M.A."/>
            <person name="Rosen B."/>
            <person name="Silverstein K.A."/>
            <person name="Tang H."/>
            <person name="Rombauts S."/>
            <person name="Zhao P.X."/>
            <person name="Zhou P."/>
            <person name="Barbe V."/>
            <person name="Bardou P."/>
            <person name="Bechner M."/>
            <person name="Bellec A."/>
            <person name="Berger A."/>
            <person name="Berges H."/>
            <person name="Bidwell S."/>
            <person name="Bisseling T."/>
            <person name="Choisne N."/>
            <person name="Couloux A."/>
            <person name="Denny R."/>
            <person name="Deshpande S."/>
            <person name="Dai X."/>
            <person name="Doyle J.J."/>
            <person name="Dudez A.M."/>
            <person name="Farmer A.D."/>
            <person name="Fouteau S."/>
            <person name="Franken C."/>
            <person name="Gibelin C."/>
            <person name="Gish J."/>
            <person name="Goldstein S."/>
            <person name="Gonzalez A.J."/>
            <person name="Green P.J."/>
            <person name="Hallab A."/>
            <person name="Hartog M."/>
            <person name="Hua A."/>
            <person name="Humphray S.J."/>
            <person name="Jeong D.H."/>
            <person name="Jing Y."/>
            <person name="Jocker A."/>
            <person name="Kenton S.M."/>
            <person name="Kim D.J."/>
            <person name="Klee K."/>
            <person name="Lai H."/>
            <person name="Lang C."/>
            <person name="Lin S."/>
            <person name="Macmil S.L."/>
            <person name="Magdelenat G."/>
            <person name="Matthews L."/>
            <person name="McCorrison J."/>
            <person name="Monaghan E.L."/>
            <person name="Mun J.H."/>
            <person name="Najar F.Z."/>
            <person name="Nicholson C."/>
            <person name="Noirot C."/>
            <person name="O'Bleness M."/>
            <person name="Paule C.R."/>
            <person name="Poulain J."/>
            <person name="Prion F."/>
            <person name="Qin B."/>
            <person name="Qu C."/>
            <person name="Retzel E.F."/>
            <person name="Riddle C."/>
            <person name="Sallet E."/>
            <person name="Samain S."/>
            <person name="Samson N."/>
            <person name="Sanders I."/>
            <person name="Saurat O."/>
            <person name="Scarpelli C."/>
            <person name="Schiex T."/>
            <person name="Segurens B."/>
            <person name="Severin A.J."/>
            <person name="Sherrier D.J."/>
            <person name="Shi R."/>
            <person name="Sims S."/>
            <person name="Singer S.R."/>
            <person name="Sinharoy S."/>
            <person name="Sterck L."/>
            <person name="Viollet A."/>
            <person name="Wang B.B."/>
            <person name="Wang K."/>
            <person name="Wang M."/>
            <person name="Wang X."/>
            <person name="Warfsmann J."/>
            <person name="Weissenbach J."/>
            <person name="White D.D."/>
            <person name="White J.D."/>
            <person name="Wiley G.B."/>
            <person name="Wincker P."/>
            <person name="Xing Y."/>
            <person name="Yang L."/>
            <person name="Yao Z."/>
            <person name="Ying F."/>
            <person name="Zhai J."/>
            <person name="Zhou L."/>
            <person name="Zuber A."/>
            <person name="Denarie J."/>
            <person name="Dixon R.A."/>
            <person name="May G.D."/>
            <person name="Schwartz D.C."/>
            <person name="Rogers J."/>
            <person name="Quetier F."/>
            <person name="Town C.D."/>
            <person name="Roe B.A."/>
        </authorList>
    </citation>
    <scope>NUCLEOTIDE SEQUENCE [LARGE SCALE GENOMIC DNA]</scope>
    <source>
        <strain evidence="1">A17</strain>
        <strain evidence="2 3">cv. Jemalong A17</strain>
    </source>
</reference>
<name>G7JQ20_MEDTR</name>
<evidence type="ECO:0000313" key="2">
    <source>
        <dbReference type="EnsemblPlants" id="AES92049"/>
    </source>
</evidence>
<organism evidence="1 3">
    <name type="scientific">Medicago truncatula</name>
    <name type="common">Barrel medic</name>
    <name type="synonym">Medicago tribuloides</name>
    <dbReference type="NCBI Taxonomy" id="3880"/>
    <lineage>
        <taxon>Eukaryota</taxon>
        <taxon>Viridiplantae</taxon>
        <taxon>Streptophyta</taxon>
        <taxon>Embryophyta</taxon>
        <taxon>Tracheophyta</taxon>
        <taxon>Spermatophyta</taxon>
        <taxon>Magnoliopsida</taxon>
        <taxon>eudicotyledons</taxon>
        <taxon>Gunneridae</taxon>
        <taxon>Pentapetalae</taxon>
        <taxon>rosids</taxon>
        <taxon>fabids</taxon>
        <taxon>Fabales</taxon>
        <taxon>Fabaceae</taxon>
        <taxon>Papilionoideae</taxon>
        <taxon>50 kb inversion clade</taxon>
        <taxon>NPAAA clade</taxon>
        <taxon>Hologalegina</taxon>
        <taxon>IRL clade</taxon>
        <taxon>Trifolieae</taxon>
        <taxon>Medicago</taxon>
    </lineage>
</organism>
<evidence type="ECO:0000313" key="3">
    <source>
        <dbReference type="Proteomes" id="UP000002051"/>
    </source>
</evidence>
<evidence type="ECO:0000313" key="1">
    <source>
        <dbReference type="EMBL" id="AES92049.1"/>
    </source>
</evidence>
<gene>
    <name evidence="1" type="ordered locus">MTR_4g123720</name>
</gene>
<accession>G7JQ20</accession>
<dbReference type="HOGENOM" id="CLU_2402990_0_0_1"/>
<sequence>MRAQNTIGGCIPRFRDDDWIRFDGHPQWMFIISRTLEDDFPHSRLVLKGCPTTLFYGWKTDRRAILEQLTPMPFHFQVLFHGKELFYHGKSII</sequence>
<reference evidence="1 3" key="2">
    <citation type="journal article" date="2014" name="BMC Genomics">
        <title>An improved genome release (version Mt4.0) for the model legume Medicago truncatula.</title>
        <authorList>
            <person name="Tang H."/>
            <person name="Krishnakumar V."/>
            <person name="Bidwell S."/>
            <person name="Rosen B."/>
            <person name="Chan A."/>
            <person name="Zhou S."/>
            <person name="Gentzbittel L."/>
            <person name="Childs K.L."/>
            <person name="Yandell M."/>
            <person name="Gundlach H."/>
            <person name="Mayer K.F."/>
            <person name="Schwartz D.C."/>
            <person name="Town C.D."/>
        </authorList>
    </citation>
    <scope>GENOME REANNOTATION</scope>
    <source>
        <strain evidence="2 3">cv. Jemalong A17</strain>
    </source>
</reference>
<proteinExistence type="predicted"/>
<dbReference type="PaxDb" id="3880-AES92049"/>
<dbReference type="EnsemblPlants" id="AES92049">
    <property type="protein sequence ID" value="AES92049"/>
    <property type="gene ID" value="MTR_4g123720"/>
</dbReference>
<dbReference type="Proteomes" id="UP000002051">
    <property type="component" value="Chromosome 4"/>
</dbReference>
<keyword evidence="3" id="KW-1185">Reference proteome</keyword>
<dbReference type="EMBL" id="CM001220">
    <property type="protein sequence ID" value="AES92049.1"/>
    <property type="molecule type" value="Genomic_DNA"/>
</dbReference>